<evidence type="ECO:0000256" key="1">
    <source>
        <dbReference type="SAM" id="MobiDB-lite"/>
    </source>
</evidence>
<reference evidence="2" key="1">
    <citation type="submission" date="2022-01" db="EMBL/GenBank/DDBJ databases">
        <authorList>
            <person name="King R."/>
        </authorList>
    </citation>
    <scope>NUCLEOTIDE SEQUENCE</scope>
</reference>
<feature type="region of interest" description="Disordered" evidence="1">
    <location>
        <begin position="1"/>
        <end position="20"/>
    </location>
</feature>
<accession>A0A9P0HK37</accession>
<dbReference type="Proteomes" id="UP001152798">
    <property type="component" value="Chromosome 5"/>
</dbReference>
<keyword evidence="3" id="KW-1185">Reference proteome</keyword>
<protein>
    <submittedName>
        <fullName evidence="2">Uncharacterized protein</fullName>
    </submittedName>
</protein>
<gene>
    <name evidence="2" type="ORF">NEZAVI_LOCUS11984</name>
</gene>
<proteinExistence type="predicted"/>
<name>A0A9P0HK37_NEZVI</name>
<sequence>MLTGADLGNGRIGDNRLGEDGRGIRSIAMWKQERNIHSLRQNAHSFVESGWLRNPSSSVCFKCCHPMFCMLGLPASCRRHLYYISSNENSRS</sequence>
<dbReference type="AlphaFoldDB" id="A0A9P0HK37"/>
<evidence type="ECO:0000313" key="2">
    <source>
        <dbReference type="EMBL" id="CAH1403370.1"/>
    </source>
</evidence>
<dbReference type="EMBL" id="OV725081">
    <property type="protein sequence ID" value="CAH1403370.1"/>
    <property type="molecule type" value="Genomic_DNA"/>
</dbReference>
<evidence type="ECO:0000313" key="3">
    <source>
        <dbReference type="Proteomes" id="UP001152798"/>
    </source>
</evidence>
<organism evidence="2 3">
    <name type="scientific">Nezara viridula</name>
    <name type="common">Southern green stink bug</name>
    <name type="synonym">Cimex viridulus</name>
    <dbReference type="NCBI Taxonomy" id="85310"/>
    <lineage>
        <taxon>Eukaryota</taxon>
        <taxon>Metazoa</taxon>
        <taxon>Ecdysozoa</taxon>
        <taxon>Arthropoda</taxon>
        <taxon>Hexapoda</taxon>
        <taxon>Insecta</taxon>
        <taxon>Pterygota</taxon>
        <taxon>Neoptera</taxon>
        <taxon>Paraneoptera</taxon>
        <taxon>Hemiptera</taxon>
        <taxon>Heteroptera</taxon>
        <taxon>Panheteroptera</taxon>
        <taxon>Pentatomomorpha</taxon>
        <taxon>Pentatomoidea</taxon>
        <taxon>Pentatomidae</taxon>
        <taxon>Pentatominae</taxon>
        <taxon>Nezara</taxon>
    </lineage>
</organism>